<dbReference type="Proteomes" id="UP000289437">
    <property type="component" value="Unassembled WGS sequence"/>
</dbReference>
<dbReference type="InterPro" id="IPR003594">
    <property type="entry name" value="HATPase_dom"/>
</dbReference>
<proteinExistence type="predicted"/>
<dbReference type="PANTHER" id="PTHR43547:SF2">
    <property type="entry name" value="HYBRID SIGNAL TRANSDUCTION HISTIDINE KINASE C"/>
    <property type="match status" value="1"/>
</dbReference>
<dbReference type="InterPro" id="IPR003661">
    <property type="entry name" value="HisK_dim/P_dom"/>
</dbReference>
<dbReference type="Gene3D" id="3.40.50.2300">
    <property type="match status" value="1"/>
</dbReference>
<dbReference type="SUPFAM" id="SSF47384">
    <property type="entry name" value="Homodimeric domain of signal transducing histidine kinase"/>
    <property type="match status" value="1"/>
</dbReference>
<dbReference type="Pfam" id="PF00512">
    <property type="entry name" value="HisKA"/>
    <property type="match status" value="1"/>
</dbReference>
<dbReference type="InterPro" id="IPR004358">
    <property type="entry name" value="Sig_transdc_His_kin-like_C"/>
</dbReference>
<dbReference type="FunFam" id="1.10.287.130:FF:000001">
    <property type="entry name" value="Two-component sensor histidine kinase"/>
    <property type="match status" value="1"/>
</dbReference>
<feature type="domain" description="Response regulatory" evidence="12">
    <location>
        <begin position="372"/>
        <end position="487"/>
    </location>
</feature>
<keyword evidence="6" id="KW-0902">Two-component regulatory system</keyword>
<evidence type="ECO:0000256" key="9">
    <source>
        <dbReference type="SAM" id="MobiDB-lite"/>
    </source>
</evidence>
<dbReference type="InterPro" id="IPR001789">
    <property type="entry name" value="Sig_transdc_resp-reg_receiver"/>
</dbReference>
<dbReference type="SUPFAM" id="SSF55874">
    <property type="entry name" value="ATPase domain of HSP90 chaperone/DNA topoisomerase II/histidine kinase"/>
    <property type="match status" value="1"/>
</dbReference>
<dbReference type="PROSITE" id="PS50110">
    <property type="entry name" value="RESPONSE_REGULATORY"/>
    <property type="match status" value="1"/>
</dbReference>
<comment type="catalytic activity">
    <reaction evidence="1">
        <text>ATP + protein L-histidine = ADP + protein N-phospho-L-histidine.</text>
        <dbReference type="EC" id="2.7.13.3"/>
    </reaction>
</comment>
<dbReference type="InterPro" id="IPR011006">
    <property type="entry name" value="CheY-like_superfamily"/>
</dbReference>
<keyword evidence="7 10" id="KW-0472">Membrane</keyword>
<dbReference type="PRINTS" id="PR00344">
    <property type="entry name" value="BCTRLSENSOR"/>
</dbReference>
<evidence type="ECO:0000313" key="13">
    <source>
        <dbReference type="EMBL" id="RXH55162.1"/>
    </source>
</evidence>
<keyword evidence="10" id="KW-0812">Transmembrane</keyword>
<evidence type="ECO:0000256" key="4">
    <source>
        <dbReference type="ARBA" id="ARBA00022679"/>
    </source>
</evidence>
<evidence type="ECO:0000256" key="5">
    <source>
        <dbReference type="ARBA" id="ARBA00022777"/>
    </source>
</evidence>
<gene>
    <name evidence="13" type="ORF">GRAN_4266</name>
</gene>
<keyword evidence="4" id="KW-0808">Transferase</keyword>
<evidence type="ECO:0000256" key="2">
    <source>
        <dbReference type="ARBA" id="ARBA00012438"/>
    </source>
</evidence>
<dbReference type="CDD" id="cd00075">
    <property type="entry name" value="HATPase"/>
    <property type="match status" value="1"/>
</dbReference>
<name>A0A4Q0SXP8_9BACT</name>
<dbReference type="Gene3D" id="3.30.565.10">
    <property type="entry name" value="Histidine kinase-like ATPase, C-terminal domain"/>
    <property type="match status" value="1"/>
</dbReference>
<dbReference type="SMART" id="SM00448">
    <property type="entry name" value="REC"/>
    <property type="match status" value="1"/>
</dbReference>
<keyword evidence="5" id="KW-0418">Kinase</keyword>
<feature type="compositionally biased region" description="Basic and acidic residues" evidence="9">
    <location>
        <begin position="207"/>
        <end position="225"/>
    </location>
</feature>
<dbReference type="AlphaFoldDB" id="A0A4Q0SXP8"/>
<feature type="modified residue" description="4-aspartylphosphate" evidence="8">
    <location>
        <position position="421"/>
    </location>
</feature>
<dbReference type="EMBL" id="RDSM01000003">
    <property type="protein sequence ID" value="RXH55162.1"/>
    <property type="molecule type" value="Genomic_DNA"/>
</dbReference>
<dbReference type="Pfam" id="PF00072">
    <property type="entry name" value="Response_reg"/>
    <property type="match status" value="1"/>
</dbReference>
<evidence type="ECO:0000313" key="14">
    <source>
        <dbReference type="Proteomes" id="UP000289437"/>
    </source>
</evidence>
<feature type="transmembrane region" description="Helical" evidence="10">
    <location>
        <begin position="12"/>
        <end position="28"/>
    </location>
</feature>
<evidence type="ECO:0000256" key="10">
    <source>
        <dbReference type="SAM" id="Phobius"/>
    </source>
</evidence>
<reference evidence="13 14" key="1">
    <citation type="submission" date="2018-11" db="EMBL/GenBank/DDBJ databases">
        <authorList>
            <person name="Mardanov A.V."/>
            <person name="Ravin N.V."/>
            <person name="Dedysh S.N."/>
        </authorList>
    </citation>
    <scope>NUCLEOTIDE SEQUENCE [LARGE SCALE GENOMIC DNA]</scope>
    <source>
        <strain evidence="13 14">AF10</strain>
    </source>
</reference>
<dbReference type="InterPro" id="IPR036890">
    <property type="entry name" value="HATPase_C_sf"/>
</dbReference>
<dbReference type="InterPro" id="IPR036097">
    <property type="entry name" value="HisK_dim/P_sf"/>
</dbReference>
<feature type="domain" description="Histidine kinase" evidence="11">
    <location>
        <begin position="71"/>
        <end position="348"/>
    </location>
</feature>
<organism evidence="13 14">
    <name type="scientific">Granulicella sibirica</name>
    <dbReference type="NCBI Taxonomy" id="2479048"/>
    <lineage>
        <taxon>Bacteria</taxon>
        <taxon>Pseudomonadati</taxon>
        <taxon>Acidobacteriota</taxon>
        <taxon>Terriglobia</taxon>
        <taxon>Terriglobales</taxon>
        <taxon>Acidobacteriaceae</taxon>
        <taxon>Granulicella</taxon>
    </lineage>
</organism>
<keyword evidence="14" id="KW-1185">Reference proteome</keyword>
<dbReference type="PROSITE" id="PS50109">
    <property type="entry name" value="HIS_KIN"/>
    <property type="match status" value="1"/>
</dbReference>
<evidence type="ECO:0000259" key="12">
    <source>
        <dbReference type="PROSITE" id="PS50110"/>
    </source>
</evidence>
<dbReference type="CDD" id="cd00082">
    <property type="entry name" value="HisKA"/>
    <property type="match status" value="1"/>
</dbReference>
<reference evidence="14" key="2">
    <citation type="submission" date="2019-02" db="EMBL/GenBank/DDBJ databases">
        <title>Granulicella sibirica sp. nov., a psychrotolerant acidobacterium isolated from an organic soil layer in forested tundra, West Siberia.</title>
        <authorList>
            <person name="Oshkin I.Y."/>
            <person name="Kulichevskaya I.S."/>
            <person name="Rijpstra W.I.C."/>
            <person name="Sinninghe Damste J.S."/>
            <person name="Rakitin A.L."/>
            <person name="Ravin N.V."/>
            <person name="Dedysh S.N."/>
        </authorList>
    </citation>
    <scope>NUCLEOTIDE SEQUENCE [LARGE SCALE GENOMIC DNA]</scope>
    <source>
        <strain evidence="14">AF10</strain>
    </source>
</reference>
<evidence type="ECO:0000256" key="6">
    <source>
        <dbReference type="ARBA" id="ARBA00023012"/>
    </source>
</evidence>
<accession>A0A4Q0SXP8</accession>
<evidence type="ECO:0000256" key="8">
    <source>
        <dbReference type="PROSITE-ProRule" id="PRU00169"/>
    </source>
</evidence>
<dbReference type="GO" id="GO:0000155">
    <property type="term" value="F:phosphorelay sensor kinase activity"/>
    <property type="evidence" value="ECO:0007669"/>
    <property type="project" value="InterPro"/>
</dbReference>
<dbReference type="PANTHER" id="PTHR43547">
    <property type="entry name" value="TWO-COMPONENT HISTIDINE KINASE"/>
    <property type="match status" value="1"/>
</dbReference>
<evidence type="ECO:0000259" key="11">
    <source>
        <dbReference type="PROSITE" id="PS50109"/>
    </source>
</evidence>
<dbReference type="InterPro" id="IPR005467">
    <property type="entry name" value="His_kinase_dom"/>
</dbReference>
<dbReference type="Gene3D" id="1.10.287.130">
    <property type="match status" value="1"/>
</dbReference>
<dbReference type="EC" id="2.7.13.3" evidence="2"/>
<feature type="region of interest" description="Disordered" evidence="9">
    <location>
        <begin position="191"/>
        <end position="230"/>
    </location>
</feature>
<dbReference type="FunFam" id="3.30.565.10:FF:000006">
    <property type="entry name" value="Sensor histidine kinase WalK"/>
    <property type="match status" value="1"/>
</dbReference>
<keyword evidence="10" id="KW-1133">Transmembrane helix</keyword>
<evidence type="ECO:0000256" key="3">
    <source>
        <dbReference type="ARBA" id="ARBA00022553"/>
    </source>
</evidence>
<evidence type="ECO:0000256" key="7">
    <source>
        <dbReference type="ARBA" id="ARBA00023136"/>
    </source>
</evidence>
<dbReference type="SUPFAM" id="SSF52172">
    <property type="entry name" value="CheY-like"/>
    <property type="match status" value="1"/>
</dbReference>
<protein>
    <recommendedName>
        <fullName evidence="2">histidine kinase</fullName>
        <ecNumber evidence="2">2.7.13.3</ecNumber>
    </recommendedName>
</protein>
<dbReference type="SMART" id="SM00387">
    <property type="entry name" value="HATPase_c"/>
    <property type="match status" value="1"/>
</dbReference>
<sequence length="490" mass="53518">MHPLMNSSGPIALLLLTASSGGLLIAWLRTRRRIAALKAQLAEAGEKLRLDDLETTRRTQLDTVRNEFISTVSHELRTPLTSIRGALGLLSAGLMGSVDAKANKLLRIAITNTDRLIRLVNDILDLERLESGRAPLQLQRCLLGDLVTQAMETMSPMADAAGVKLVYSPPANSLPAPVAPESEPAEVTPVVLDGNTEGRQRPGTPYLERRREERRGDGERRRGRDSGGPIPLYFDGESDRILQVLLNLLSNSIKFSPPNTTVTIYVEASPDLLQLRVSDEGRGIPQDKLETVFDRFQQVDATDAREKGGTGLGLAICRSIIQQHGGAIWAQRNPTVGASLCVDLPRSNRSTDRIPGKVPQPLSPAPGRDAGAVLVCDDDPGIRTVVTEHLRRRGYTVLETSTGEQALEIASRQKLSAILLDLYMPNGLNGWETLQRLKDSPVTAKIPVVILSVLSSSERPAMENEAQGWVQKPFNENFLFSELGRVLRLG</sequence>
<evidence type="ECO:0000256" key="1">
    <source>
        <dbReference type="ARBA" id="ARBA00000085"/>
    </source>
</evidence>
<dbReference type="SMART" id="SM00388">
    <property type="entry name" value="HisKA"/>
    <property type="match status" value="1"/>
</dbReference>
<dbReference type="Pfam" id="PF02518">
    <property type="entry name" value="HATPase_c"/>
    <property type="match status" value="1"/>
</dbReference>
<comment type="caution">
    <text evidence="13">The sequence shown here is derived from an EMBL/GenBank/DDBJ whole genome shotgun (WGS) entry which is preliminary data.</text>
</comment>
<keyword evidence="3 8" id="KW-0597">Phosphoprotein</keyword>